<protein>
    <submittedName>
        <fullName evidence="2">Uncharacterized protein</fullName>
    </submittedName>
</protein>
<dbReference type="AlphaFoldDB" id="A0AAU7DV03"/>
<gene>
    <name evidence="2" type="ORF">V5R04_10155</name>
</gene>
<organism evidence="2">
    <name type="scientific">Jonesiaceae bacterium BS-20</name>
    <dbReference type="NCBI Taxonomy" id="3120821"/>
    <lineage>
        <taxon>Bacteria</taxon>
        <taxon>Bacillati</taxon>
        <taxon>Actinomycetota</taxon>
        <taxon>Actinomycetes</taxon>
        <taxon>Micrococcales</taxon>
        <taxon>Jonesiaceae</taxon>
    </lineage>
</organism>
<feature type="transmembrane region" description="Helical" evidence="1">
    <location>
        <begin position="61"/>
        <end position="80"/>
    </location>
</feature>
<evidence type="ECO:0000256" key="1">
    <source>
        <dbReference type="SAM" id="Phobius"/>
    </source>
</evidence>
<name>A0AAU7DV03_9MICO</name>
<sequence length="152" mass="17362">MEKAKFAKEYAPSYQPRIGLWLAMRWPFGSKKTLDKIFYAFTLGVSSPNTLEDGAWKMGKVYGFHALVSGSVLYLAWKLFADVQTVITILKLLLIWPIFMITAACFQLSSAPYNKRPYTKARNIWIWGRGLEYMALVSSIGFVVFMFLALPQ</sequence>
<feature type="transmembrane region" description="Helical" evidence="1">
    <location>
        <begin position="86"/>
        <end position="109"/>
    </location>
</feature>
<dbReference type="EMBL" id="CP146203">
    <property type="protein sequence ID" value="XBH20596.1"/>
    <property type="molecule type" value="Genomic_DNA"/>
</dbReference>
<keyword evidence="1" id="KW-1133">Transmembrane helix</keyword>
<keyword evidence="1" id="KW-0812">Transmembrane</keyword>
<proteinExistence type="predicted"/>
<reference evidence="2" key="1">
    <citation type="submission" date="2024-02" db="EMBL/GenBank/DDBJ databases">
        <title>Tomenella chthoni gen. nov. sp. nov., a member of the family Jonesiaceae isolated from bat guano.</title>
        <authorList>
            <person name="Miller S.L."/>
            <person name="King J."/>
            <person name="Sankaranarayanan K."/>
            <person name="Lawson P.A."/>
        </authorList>
    </citation>
    <scope>NUCLEOTIDE SEQUENCE</scope>
    <source>
        <strain evidence="2">BS-20</strain>
    </source>
</reference>
<evidence type="ECO:0000313" key="2">
    <source>
        <dbReference type="EMBL" id="XBH20596.1"/>
    </source>
</evidence>
<feature type="transmembrane region" description="Helical" evidence="1">
    <location>
        <begin position="130"/>
        <end position="150"/>
    </location>
</feature>
<keyword evidence="1" id="KW-0472">Membrane</keyword>
<accession>A0AAU7DV03</accession>